<feature type="transmembrane region" description="Helical" evidence="1">
    <location>
        <begin position="62"/>
        <end position="85"/>
    </location>
</feature>
<sequence>RTGSKSLEPKNGVEKATTNIKGGNTTSIFGVATGVFGAVCPACLGINFLLLGNVFTAQLSFLIPYIFWIQLGGITLLLLGLYLVAKSSYENKCISCSVDDKKNEKLNANGGISSKKLFTGILAVLAIVALSFQVFFVLADNFGFSVKNNKSDSFISNGKIIDISTTIEEVTPKAGFKTDVKWGGIVKKMVEEGVLDPVKLENILTKRYGQEMKPEWRAVLAGKDADLEINNDNAVFMMYLLWTLAKHNENQILFDSPFAKYFTSYDIGVGRAGYGDTKLLLLTPAQQKVAKEVAENANRPCCNNSTAAPDCSHGYSALGLVELMASQNFSKDEIFDVFVKFNSFWFPETYVKNAMYFKAVEGTDWVDVDKELVAGAGYSSLSGSYKVKNYLRQKFGI</sequence>
<evidence type="ECO:0000256" key="1">
    <source>
        <dbReference type="SAM" id="Phobius"/>
    </source>
</evidence>
<feature type="transmembrane region" description="Helical" evidence="1">
    <location>
        <begin position="117"/>
        <end position="139"/>
    </location>
</feature>
<protein>
    <submittedName>
        <fullName evidence="2">Uncharacterized protein</fullName>
    </submittedName>
</protein>
<reference evidence="2" key="1">
    <citation type="submission" date="2018-06" db="EMBL/GenBank/DDBJ databases">
        <authorList>
            <person name="Zhirakovskaya E."/>
        </authorList>
    </citation>
    <scope>NUCLEOTIDE SEQUENCE</scope>
</reference>
<keyword evidence="1" id="KW-0472">Membrane</keyword>
<proteinExistence type="predicted"/>
<keyword evidence="1" id="KW-1133">Transmembrane helix</keyword>
<keyword evidence="1" id="KW-0812">Transmembrane</keyword>
<dbReference type="AlphaFoldDB" id="A0A3B0U0G9"/>
<gene>
    <name evidence="2" type="ORF">MNBD_BACTEROID05-1198</name>
</gene>
<dbReference type="EMBL" id="UOEN01000210">
    <property type="protein sequence ID" value="VAW14294.1"/>
    <property type="molecule type" value="Genomic_DNA"/>
</dbReference>
<evidence type="ECO:0000313" key="2">
    <source>
        <dbReference type="EMBL" id="VAW14294.1"/>
    </source>
</evidence>
<name>A0A3B0U0G9_9ZZZZ</name>
<organism evidence="2">
    <name type="scientific">hydrothermal vent metagenome</name>
    <dbReference type="NCBI Taxonomy" id="652676"/>
    <lineage>
        <taxon>unclassified sequences</taxon>
        <taxon>metagenomes</taxon>
        <taxon>ecological metagenomes</taxon>
    </lineage>
</organism>
<accession>A0A3B0U0G9</accession>
<feature type="non-terminal residue" evidence="2">
    <location>
        <position position="1"/>
    </location>
</feature>
<feature type="transmembrane region" description="Helical" evidence="1">
    <location>
        <begin position="28"/>
        <end position="50"/>
    </location>
</feature>